<evidence type="ECO:0000313" key="5">
    <source>
        <dbReference type="Proteomes" id="UP000509704"/>
    </source>
</evidence>
<dbReference type="InterPro" id="IPR051350">
    <property type="entry name" value="WD_repeat-ST_regulator"/>
</dbReference>
<dbReference type="PROSITE" id="PS50082">
    <property type="entry name" value="WD_REPEATS_2"/>
    <property type="match status" value="2"/>
</dbReference>
<dbReference type="RefSeq" id="XP_037141840.1">
    <property type="nucleotide sequence ID" value="XM_037285945.1"/>
</dbReference>
<dbReference type="SUPFAM" id="SSF50978">
    <property type="entry name" value="WD40 repeat-like"/>
    <property type="match status" value="1"/>
</dbReference>
<evidence type="ECO:0000256" key="1">
    <source>
        <dbReference type="ARBA" id="ARBA00022574"/>
    </source>
</evidence>
<dbReference type="InterPro" id="IPR015943">
    <property type="entry name" value="WD40/YVTN_repeat-like_dom_sf"/>
</dbReference>
<evidence type="ECO:0000256" key="2">
    <source>
        <dbReference type="ARBA" id="ARBA00022737"/>
    </source>
</evidence>
<proteinExistence type="predicted"/>
<dbReference type="PANTHER" id="PTHR22838">
    <property type="entry name" value="WD REPEAT PROTEIN 26-RELATED"/>
    <property type="match status" value="1"/>
</dbReference>
<dbReference type="OrthoDB" id="972532at2759"/>
<evidence type="ECO:0008006" key="6">
    <source>
        <dbReference type="Google" id="ProtNLM"/>
    </source>
</evidence>
<dbReference type="PANTHER" id="PTHR22838:SF0">
    <property type="entry name" value="WD REPEAT-CONTAINING PROTEIN 26"/>
    <property type="match status" value="1"/>
</dbReference>
<evidence type="ECO:0000313" key="4">
    <source>
        <dbReference type="EMBL" id="QLG70112.1"/>
    </source>
</evidence>
<keyword evidence="2" id="KW-0677">Repeat</keyword>
<organism evidence="4 5">
    <name type="scientific">Zygotorulaspora mrakii</name>
    <name type="common">Zygosaccharomyces mrakii</name>
    <dbReference type="NCBI Taxonomy" id="42260"/>
    <lineage>
        <taxon>Eukaryota</taxon>
        <taxon>Fungi</taxon>
        <taxon>Dikarya</taxon>
        <taxon>Ascomycota</taxon>
        <taxon>Saccharomycotina</taxon>
        <taxon>Saccharomycetes</taxon>
        <taxon>Saccharomycetales</taxon>
        <taxon>Saccharomycetaceae</taxon>
        <taxon>Zygotorulaspora</taxon>
    </lineage>
</organism>
<name>A0A7H9AWZ8_ZYGMR</name>
<dbReference type="GO" id="GO:0043161">
    <property type="term" value="P:proteasome-mediated ubiquitin-dependent protein catabolic process"/>
    <property type="evidence" value="ECO:0007669"/>
    <property type="project" value="TreeGrafter"/>
</dbReference>
<feature type="repeat" description="WD" evidence="3">
    <location>
        <begin position="690"/>
        <end position="707"/>
    </location>
</feature>
<dbReference type="KEGG" id="zmk:HG535_0A00510"/>
<evidence type="ECO:0000256" key="3">
    <source>
        <dbReference type="PROSITE-ProRule" id="PRU00221"/>
    </source>
</evidence>
<dbReference type="AlphaFoldDB" id="A0A7H9AWZ8"/>
<dbReference type="GeneID" id="59233748"/>
<feature type="repeat" description="WD" evidence="3">
    <location>
        <begin position="741"/>
        <end position="768"/>
    </location>
</feature>
<sequence length="768" mass="86483">MPLSYDRNSDRPDVFVPSYTSKRKKSMIVSSNEVQMNQNSNTANGQNDLRLFDKEQLAKLLIHALKELGYNQSSNALQEETGGIQVESAVVQKLFNIIRSGNYENITVSLLCQLPLKYGSLNSEHIAGHLSQGQPPFNQSGYLGTSSEDNSMKIENIIVQGTDWQRVIAQMQQELKNFESILPVSGKSFDSQIAVQLISLVEIMVLINREIFLELVFDQQNPPIAVLFLRNILRKYIQLWDSLLSLENHFLDKDTTFTPDNLLREMTTILTSPFDSNQRNTMWHGSLARSRETLIEEISDYINPNDLVPKGRLLTLLKQAITYQQTQEAFSAVAENEELATIENGEQSTSFKQCNKKFNLLQDNISTFQQIKFVEEKTLIQNVDEIWYLQFSPDGKYLASASADSLTDRKIMIYDVENDFQVYKVLAGNDQCVLYLSFSPDSRYVVSCPFNEMANVYDIHSKGESTNINPNSENGLIAEVIAPINTFQIPSTPGSPEAASNNCGGPPRIWCCDWFHTSDHKGRFVVGSPDREVAIYDMNRNAIILRLSNSICPPLNGTNDLGSAPLEPFPRVHDLKITADDNYLILMTHQGNIDVYDLTQLPSNEKVEAKEANLDKVLLPRISRLTVQKRMTCISLPNIVDPKSPLASLLLVSLQSNELQLWDFKEQILVQKFFGQRQEQFIIRSCFGYNNELIASGSEDGKIYIWDRINGNIVGVLTAHVTQRPVPSGSNKKFGKNCNVVAWSPTNKALCASGGDDGYIKIWRVGTE</sequence>
<keyword evidence="5" id="KW-1185">Reference proteome</keyword>
<accession>A0A7H9AWZ8</accession>
<dbReference type="InterPro" id="IPR036322">
    <property type="entry name" value="WD40_repeat_dom_sf"/>
</dbReference>
<dbReference type="Gene3D" id="2.130.10.10">
    <property type="entry name" value="YVTN repeat-like/Quinoprotein amine dehydrogenase"/>
    <property type="match status" value="2"/>
</dbReference>
<dbReference type="Pfam" id="PF00400">
    <property type="entry name" value="WD40"/>
    <property type="match status" value="3"/>
</dbReference>
<dbReference type="SMART" id="SM00320">
    <property type="entry name" value="WD40"/>
    <property type="match status" value="5"/>
</dbReference>
<gene>
    <name evidence="4" type="ORF">HG535_0A00510</name>
</gene>
<dbReference type="InterPro" id="IPR006594">
    <property type="entry name" value="LisH"/>
</dbReference>
<reference evidence="4 5" key="1">
    <citation type="submission" date="2020-07" db="EMBL/GenBank/DDBJ databases">
        <title>The yeast mating-type switching endonuclease HO is a domesticated member of an unorthodox homing genetic element family.</title>
        <authorList>
            <person name="Coughlan A.Y."/>
            <person name="Lombardi L."/>
            <person name="Braun-Galleani S."/>
            <person name="Martos A.R."/>
            <person name="Galeote V."/>
            <person name="Bigey F."/>
            <person name="Dequin S."/>
            <person name="Byrne K.P."/>
            <person name="Wolfe K.H."/>
        </authorList>
    </citation>
    <scope>NUCLEOTIDE SEQUENCE [LARGE SCALE GENOMIC DNA]</scope>
    <source>
        <strain evidence="4 5">NRRL Y-6702</strain>
    </source>
</reference>
<keyword evidence="1 3" id="KW-0853">WD repeat</keyword>
<dbReference type="Pfam" id="PF23627">
    <property type="entry name" value="LisH_WDR26"/>
    <property type="match status" value="1"/>
</dbReference>
<dbReference type="GO" id="GO:0034657">
    <property type="term" value="C:GID complex"/>
    <property type="evidence" value="ECO:0007669"/>
    <property type="project" value="TreeGrafter"/>
</dbReference>
<dbReference type="PROSITE" id="PS50896">
    <property type="entry name" value="LISH"/>
    <property type="match status" value="1"/>
</dbReference>
<protein>
    <recommendedName>
        <fullName evidence="6">Glucose-induced degradation protein 7</fullName>
    </recommendedName>
</protein>
<dbReference type="InterPro" id="IPR001680">
    <property type="entry name" value="WD40_rpt"/>
</dbReference>
<dbReference type="Proteomes" id="UP000509704">
    <property type="component" value="Chromosome 1"/>
</dbReference>
<dbReference type="EMBL" id="CP058604">
    <property type="protein sequence ID" value="QLG70112.1"/>
    <property type="molecule type" value="Genomic_DNA"/>
</dbReference>